<dbReference type="InterPro" id="IPR046621">
    <property type="entry name" value="DUF6734"/>
</dbReference>
<evidence type="ECO:0000313" key="3">
    <source>
        <dbReference type="Proteomes" id="UP000494252"/>
    </source>
</evidence>
<dbReference type="AlphaFoldDB" id="A0A6J5GPP6"/>
<proteinExistence type="predicted"/>
<organism evidence="2 3">
    <name type="scientific">Paraburkholderia fynbosensis</name>
    <dbReference type="NCBI Taxonomy" id="1200993"/>
    <lineage>
        <taxon>Bacteria</taxon>
        <taxon>Pseudomonadati</taxon>
        <taxon>Pseudomonadota</taxon>
        <taxon>Betaproteobacteria</taxon>
        <taxon>Burkholderiales</taxon>
        <taxon>Burkholderiaceae</taxon>
        <taxon>Paraburkholderia</taxon>
    </lineage>
</organism>
<dbReference type="Proteomes" id="UP000494252">
    <property type="component" value="Unassembled WGS sequence"/>
</dbReference>
<feature type="domain" description="DUF6734" evidence="1">
    <location>
        <begin position="1"/>
        <end position="290"/>
    </location>
</feature>
<protein>
    <recommendedName>
        <fullName evidence="1">DUF6734 domain-containing protein</fullName>
    </recommendedName>
</protein>
<reference evidence="2 3" key="1">
    <citation type="submission" date="2020-04" db="EMBL/GenBank/DDBJ databases">
        <authorList>
            <person name="De Canck E."/>
        </authorList>
    </citation>
    <scope>NUCLEOTIDE SEQUENCE [LARGE SCALE GENOMIC DNA]</scope>
    <source>
        <strain evidence="2 3">LMG 27177</strain>
    </source>
</reference>
<sequence length="300" mass="34339">MRAVWSFWSRPFDNFYKGAWLSEYHHLLAWVISVNVARRHYPDTLLVTDIAGKKLLVEQLGLPFASVSTALEGLADIDTRWWAVGKLVAYALQSEPFVHIDTDVFMWKRLPRWLEEEPVIAQHPEYFSENDGCYQLDAVEAAMRETGGILPEEWLWTHARSSYQRSENCGVCGGTDVQFLSYYANLARSAALRPENEQGWLRQANTWVHNMMVEQYVLAACIEYHRHRPDSPFHHVRPGYVFASWDDACDQARAAQAGYTHLQSGAKRHPAVGARIEARVRRDFPGYLGRCREIAKVGAA</sequence>
<evidence type="ECO:0000313" key="2">
    <source>
        <dbReference type="EMBL" id="CAB3801264.1"/>
    </source>
</evidence>
<keyword evidence="3" id="KW-1185">Reference proteome</keyword>
<evidence type="ECO:0000259" key="1">
    <source>
        <dbReference type="Pfam" id="PF20508"/>
    </source>
</evidence>
<dbReference type="RefSeq" id="WP_175163969.1">
    <property type="nucleotide sequence ID" value="NZ_CADIKI010000016.1"/>
</dbReference>
<name>A0A6J5GPP6_9BURK</name>
<accession>A0A6J5GPP6</accession>
<dbReference type="Pfam" id="PF20508">
    <property type="entry name" value="DUF6734"/>
    <property type="match status" value="1"/>
</dbReference>
<gene>
    <name evidence="2" type="ORF">LMG27177_05011</name>
</gene>
<dbReference type="EMBL" id="CADIKI010000016">
    <property type="protein sequence ID" value="CAB3801264.1"/>
    <property type="molecule type" value="Genomic_DNA"/>
</dbReference>